<dbReference type="Proteomes" id="UP001237642">
    <property type="component" value="Unassembled WGS sequence"/>
</dbReference>
<organism evidence="4 5">
    <name type="scientific">Heracleum sosnowskyi</name>
    <dbReference type="NCBI Taxonomy" id="360622"/>
    <lineage>
        <taxon>Eukaryota</taxon>
        <taxon>Viridiplantae</taxon>
        <taxon>Streptophyta</taxon>
        <taxon>Embryophyta</taxon>
        <taxon>Tracheophyta</taxon>
        <taxon>Spermatophyta</taxon>
        <taxon>Magnoliopsida</taxon>
        <taxon>eudicotyledons</taxon>
        <taxon>Gunneridae</taxon>
        <taxon>Pentapetalae</taxon>
        <taxon>asterids</taxon>
        <taxon>campanulids</taxon>
        <taxon>Apiales</taxon>
        <taxon>Apiaceae</taxon>
        <taxon>Apioideae</taxon>
        <taxon>apioid superclade</taxon>
        <taxon>Tordylieae</taxon>
        <taxon>Tordyliinae</taxon>
        <taxon>Heracleum</taxon>
    </lineage>
</organism>
<proteinExistence type="inferred from homology"/>
<evidence type="ECO:0000256" key="2">
    <source>
        <dbReference type="ARBA" id="ARBA00022448"/>
    </source>
</evidence>
<accession>A0AAD8MHY9</accession>
<evidence type="ECO:0000256" key="3">
    <source>
        <dbReference type="ARBA" id="ARBA00022927"/>
    </source>
</evidence>
<protein>
    <submittedName>
        <fullName evidence="4">Uncharacterized protein</fullName>
    </submittedName>
</protein>
<sequence>MPLFDCKPEEELEVLLKFKDKAKTFSSCDEHIVKINFERKSETLSVYVKQLVESHNLDAIQAMKEMLIGDPKLAAGLKPFVFERLVKILVENDIEYSTKGSAACVLAFADLESIKKKEATEVLVNLMSHDCDTISIPVLRTLTRLAYKFADYASFIIEKGALEGALAVSQSNSPSFKRIQNLAKFLVVVVRQVNVLSQKAVGTVVTILDMILEIRESNLRYIVRACDTLSHIAVKHWINKGNIYGNLIYFIRHRNDMVAYSALRAVGNIVKSRDSWKMCEILTEDPNKFLRCLGRIEICCKPKKFQKEFCLLISNTAANIADKGRSSVKDMNQAGLIDALSKLLEVDEVDVKKEAARAICKVVRG</sequence>
<comment type="caution">
    <text evidence="4">The sequence shown here is derived from an EMBL/GenBank/DDBJ whole genome shotgun (WGS) entry which is preliminary data.</text>
</comment>
<dbReference type="PANTHER" id="PTHR23316">
    <property type="entry name" value="IMPORTIN ALPHA"/>
    <property type="match status" value="1"/>
</dbReference>
<name>A0AAD8MHY9_9APIA</name>
<gene>
    <name evidence="4" type="ORF">POM88_032903</name>
</gene>
<evidence type="ECO:0000313" key="4">
    <source>
        <dbReference type="EMBL" id="KAK1376710.1"/>
    </source>
</evidence>
<dbReference type="InterPro" id="IPR016024">
    <property type="entry name" value="ARM-type_fold"/>
</dbReference>
<dbReference type="EMBL" id="JAUIZM010000007">
    <property type="protein sequence ID" value="KAK1376710.1"/>
    <property type="molecule type" value="Genomic_DNA"/>
</dbReference>
<dbReference type="Gene3D" id="1.25.10.10">
    <property type="entry name" value="Leucine-rich Repeat Variant"/>
    <property type="match status" value="1"/>
</dbReference>
<dbReference type="SUPFAM" id="SSF48371">
    <property type="entry name" value="ARM repeat"/>
    <property type="match status" value="1"/>
</dbReference>
<comment type="similarity">
    <text evidence="1">Belongs to the importin alpha family.</text>
</comment>
<keyword evidence="3" id="KW-0653">Protein transport</keyword>
<dbReference type="AlphaFoldDB" id="A0AAD8MHY9"/>
<dbReference type="GO" id="GO:0015031">
    <property type="term" value="P:protein transport"/>
    <property type="evidence" value="ECO:0007669"/>
    <property type="project" value="UniProtKB-KW"/>
</dbReference>
<keyword evidence="2" id="KW-0813">Transport</keyword>
<dbReference type="InterPro" id="IPR011989">
    <property type="entry name" value="ARM-like"/>
</dbReference>
<evidence type="ECO:0000313" key="5">
    <source>
        <dbReference type="Proteomes" id="UP001237642"/>
    </source>
</evidence>
<reference evidence="4" key="2">
    <citation type="submission" date="2023-05" db="EMBL/GenBank/DDBJ databases">
        <authorList>
            <person name="Schelkunov M.I."/>
        </authorList>
    </citation>
    <scope>NUCLEOTIDE SEQUENCE</scope>
    <source>
        <strain evidence="4">Hsosn_3</strain>
        <tissue evidence="4">Leaf</tissue>
    </source>
</reference>
<evidence type="ECO:0000256" key="1">
    <source>
        <dbReference type="ARBA" id="ARBA00010394"/>
    </source>
</evidence>
<reference evidence="4" key="1">
    <citation type="submission" date="2023-02" db="EMBL/GenBank/DDBJ databases">
        <title>Genome of toxic invasive species Heracleum sosnowskyi carries increased number of genes despite the absence of recent whole-genome duplications.</title>
        <authorList>
            <person name="Schelkunov M."/>
            <person name="Shtratnikova V."/>
            <person name="Makarenko M."/>
            <person name="Klepikova A."/>
            <person name="Omelchenko D."/>
            <person name="Novikova G."/>
            <person name="Obukhova E."/>
            <person name="Bogdanov V."/>
            <person name="Penin A."/>
            <person name="Logacheva M."/>
        </authorList>
    </citation>
    <scope>NUCLEOTIDE SEQUENCE</scope>
    <source>
        <strain evidence="4">Hsosn_3</strain>
        <tissue evidence="4">Leaf</tissue>
    </source>
</reference>
<keyword evidence="5" id="KW-1185">Reference proteome</keyword>